<dbReference type="Proteomes" id="UP001629059">
    <property type="component" value="Unassembled WGS sequence"/>
</dbReference>
<evidence type="ECO:0000313" key="1">
    <source>
        <dbReference type="EMBL" id="MFL9839301.1"/>
    </source>
</evidence>
<protein>
    <submittedName>
        <fullName evidence="1">RHS repeat-associated core domain-containing protein</fullName>
    </submittedName>
</protein>
<gene>
    <name evidence="1" type="ORF">ABS768_17535</name>
</gene>
<feature type="non-terminal residue" evidence="1">
    <location>
        <position position="1"/>
    </location>
</feature>
<dbReference type="RefSeq" id="WP_408076250.1">
    <property type="nucleotide sequence ID" value="NZ_JBELQB010000031.1"/>
</dbReference>
<comment type="caution">
    <text evidence="1">The sequence shown here is derived from an EMBL/GenBank/DDBJ whole genome shotgun (WGS) entry which is preliminary data.</text>
</comment>
<evidence type="ECO:0000313" key="2">
    <source>
        <dbReference type="Proteomes" id="UP001629059"/>
    </source>
</evidence>
<reference evidence="1 2" key="1">
    <citation type="submission" date="2024-06" db="EMBL/GenBank/DDBJ databases">
        <authorList>
            <person name="Kaempfer P."/>
            <person name="Viver T."/>
        </authorList>
    </citation>
    <scope>NUCLEOTIDE SEQUENCE [LARGE SCALE GENOMIC DNA]</scope>
    <source>
        <strain evidence="1 2">ST-75</strain>
    </source>
</reference>
<keyword evidence="2" id="KW-1185">Reference proteome</keyword>
<sequence>RYYDPKWSMFIGVDPLADKYPDWSSFAYCANNPIKYVDPDGRDIYRYDEKTGDFYLYEKNNDATDKVGKFEFNKEINDYVLITDSKGNAKTHIDNIAKGILKECRNFREGNEYIEIGGERQPSESQLKDFLVKYSDNLSNCEVSGFAIGYDKSSETINGFVIEEHKGNDLNSCVSARFDKNDPINLYNGFRFKVNKIMHIKYHFHTHPQYGDYVDTPSKDDFKNADNRNMDHFIFYRDKRWNNTTEKRYRKFDNEKTKK</sequence>
<organism evidence="1 2">
    <name type="scientific">Flavobacterium rhizophilum</name>
    <dbReference type="NCBI Taxonomy" id="3163296"/>
    <lineage>
        <taxon>Bacteria</taxon>
        <taxon>Pseudomonadati</taxon>
        <taxon>Bacteroidota</taxon>
        <taxon>Flavobacteriia</taxon>
        <taxon>Flavobacteriales</taxon>
        <taxon>Flavobacteriaceae</taxon>
        <taxon>Flavobacterium</taxon>
    </lineage>
</organism>
<dbReference type="NCBIfam" id="TIGR03696">
    <property type="entry name" value="Rhs_assc_core"/>
    <property type="match status" value="1"/>
</dbReference>
<proteinExistence type="predicted"/>
<dbReference type="EMBL" id="JBELQB010000031">
    <property type="protein sequence ID" value="MFL9839301.1"/>
    <property type="molecule type" value="Genomic_DNA"/>
</dbReference>
<dbReference type="InterPro" id="IPR022385">
    <property type="entry name" value="Rhs_assc_core"/>
</dbReference>
<dbReference type="Gene3D" id="2.180.10.10">
    <property type="entry name" value="RHS repeat-associated core"/>
    <property type="match status" value="1"/>
</dbReference>
<accession>A0ABW8YGC5</accession>
<name>A0ABW8YGC5_9FLAO</name>